<protein>
    <submittedName>
        <fullName evidence="11">Vitamin B6 transporter</fullName>
    </submittedName>
</protein>
<gene>
    <name evidence="11" type="primary">TPN1_1</name>
    <name evidence="11" type="ORF">LTR77_008819</name>
</gene>
<evidence type="ECO:0000256" key="4">
    <source>
        <dbReference type="ARBA" id="ARBA00022553"/>
    </source>
</evidence>
<feature type="transmembrane region" description="Helical" evidence="10">
    <location>
        <begin position="186"/>
        <end position="208"/>
    </location>
</feature>
<feature type="transmembrane region" description="Helical" evidence="10">
    <location>
        <begin position="254"/>
        <end position="275"/>
    </location>
</feature>
<comment type="subcellular location">
    <subcellularLocation>
        <location evidence="1">Membrane</location>
        <topology evidence="1">Multi-pass membrane protein</topology>
    </subcellularLocation>
</comment>
<feature type="region of interest" description="Disordered" evidence="9">
    <location>
        <begin position="1"/>
        <end position="31"/>
    </location>
</feature>
<dbReference type="AlphaFoldDB" id="A0AAV9P093"/>
<dbReference type="PANTHER" id="PTHR31806:SF8">
    <property type="entry name" value="TRANSPORTER, PUTATIVE (AFU_ORTHOLOGUE AFUA_2G03000)-RELATED"/>
    <property type="match status" value="1"/>
</dbReference>
<dbReference type="PIRSF" id="PIRSF002744">
    <property type="entry name" value="Pur-cyt_permease"/>
    <property type="match status" value="1"/>
</dbReference>
<feature type="transmembrane region" description="Helical" evidence="10">
    <location>
        <begin position="381"/>
        <end position="406"/>
    </location>
</feature>
<keyword evidence="12" id="KW-1185">Reference proteome</keyword>
<keyword evidence="7 8" id="KW-0472">Membrane</keyword>
<feature type="transmembrane region" description="Helical" evidence="10">
    <location>
        <begin position="147"/>
        <end position="166"/>
    </location>
</feature>
<evidence type="ECO:0000256" key="5">
    <source>
        <dbReference type="ARBA" id="ARBA00022692"/>
    </source>
</evidence>
<dbReference type="InterPro" id="IPR026030">
    <property type="entry name" value="Pur-cyt_permease_Fcy2/21/22"/>
</dbReference>
<feature type="transmembrane region" description="Helical" evidence="10">
    <location>
        <begin position="215"/>
        <end position="234"/>
    </location>
</feature>
<evidence type="ECO:0000256" key="3">
    <source>
        <dbReference type="ARBA" id="ARBA00022448"/>
    </source>
</evidence>
<sequence>MASMDVEKAGPGLAPEGEALSPNDNLEDRTGPLSTAQEWFKRVEKTLLRYNVESRGIQRVLPAQRHTIEHLGFTQICMLWVSINLAANNTTLGMLGPTVFYLPFLDCCLCAVFGMLVGCFPVAYIATFGPRSGHRTMILSRYIMGWWPSKLIVVLTLIILLGYSLLDVIIAGQILSAVSTNGSLSIIVGIVITGVLTWAITTFGYSVFHIYERYAWLPQLMANMILAGVAGPKFDLYSNPGAGLDARTMAGNRLSFFSLCLAAAITYSCAGADYFVYYPESSPRLRVFLVTVVGLSISFTAMFVIGIGLGSGIASNQAWNDAYGVSQGALIREGFRPLGSFGSFCSVLIALGLISNLVAPTYAGGIDWQALGRNFERIPRVVWNTISVVIYTVCAIAGRAALAAIFTNFLALMGYWVCIWIAIVLEEHLIFRKYLGHGWDWDIWNDRHKLPMGIAALVAFLVGWAGSILCMAQVWYIGPIAAELGEYGGDLGNYIGFAFAGVVYWPLRWFELKKFGR</sequence>
<keyword evidence="5 10" id="KW-0812">Transmembrane</keyword>
<evidence type="ECO:0000256" key="9">
    <source>
        <dbReference type="SAM" id="MobiDB-lite"/>
    </source>
</evidence>
<feature type="transmembrane region" description="Helical" evidence="10">
    <location>
        <begin position="412"/>
        <end position="431"/>
    </location>
</feature>
<name>A0AAV9P093_9PEZI</name>
<accession>A0AAV9P093</accession>
<dbReference type="Gene3D" id="1.10.4160.10">
    <property type="entry name" value="Hydantoin permease"/>
    <property type="match status" value="1"/>
</dbReference>
<comment type="caution">
    <text evidence="11">The sequence shown here is derived from an EMBL/GenBank/DDBJ whole genome shotgun (WGS) entry which is preliminary data.</text>
</comment>
<dbReference type="Proteomes" id="UP001337655">
    <property type="component" value="Unassembled WGS sequence"/>
</dbReference>
<evidence type="ECO:0000256" key="1">
    <source>
        <dbReference type="ARBA" id="ARBA00004141"/>
    </source>
</evidence>
<feature type="transmembrane region" description="Helical" evidence="10">
    <location>
        <begin position="341"/>
        <end position="360"/>
    </location>
</feature>
<feature type="transmembrane region" description="Helical" evidence="10">
    <location>
        <begin position="452"/>
        <end position="476"/>
    </location>
</feature>
<dbReference type="Pfam" id="PF02133">
    <property type="entry name" value="Transp_cyt_pur"/>
    <property type="match status" value="1"/>
</dbReference>
<dbReference type="EMBL" id="JAVRRT010000015">
    <property type="protein sequence ID" value="KAK5165895.1"/>
    <property type="molecule type" value="Genomic_DNA"/>
</dbReference>
<dbReference type="PANTHER" id="PTHR31806">
    <property type="entry name" value="PURINE-CYTOSINE PERMEASE FCY2-RELATED"/>
    <property type="match status" value="1"/>
</dbReference>
<dbReference type="InterPro" id="IPR001248">
    <property type="entry name" value="Pur-cyt_permease"/>
</dbReference>
<keyword evidence="3 8" id="KW-0813">Transport</keyword>
<proteinExistence type="inferred from homology"/>
<dbReference type="GeneID" id="89930151"/>
<feature type="transmembrane region" description="Helical" evidence="10">
    <location>
        <begin position="287"/>
        <end position="309"/>
    </location>
</feature>
<comment type="similarity">
    <text evidence="2 8">Belongs to the purine-cytosine permease (2.A.39) family.</text>
</comment>
<keyword evidence="4" id="KW-0597">Phosphoprotein</keyword>
<dbReference type="RefSeq" id="XP_064655907.1">
    <property type="nucleotide sequence ID" value="XM_064806048.1"/>
</dbReference>
<evidence type="ECO:0000256" key="10">
    <source>
        <dbReference type="SAM" id="Phobius"/>
    </source>
</evidence>
<evidence type="ECO:0000256" key="2">
    <source>
        <dbReference type="ARBA" id="ARBA00008974"/>
    </source>
</evidence>
<dbReference type="GO" id="GO:0005886">
    <property type="term" value="C:plasma membrane"/>
    <property type="evidence" value="ECO:0007669"/>
    <property type="project" value="TreeGrafter"/>
</dbReference>
<feature type="transmembrane region" description="Helical" evidence="10">
    <location>
        <begin position="491"/>
        <end position="507"/>
    </location>
</feature>
<feature type="transmembrane region" description="Helical" evidence="10">
    <location>
        <begin position="99"/>
        <end position="126"/>
    </location>
</feature>
<dbReference type="GO" id="GO:0022857">
    <property type="term" value="F:transmembrane transporter activity"/>
    <property type="evidence" value="ECO:0007669"/>
    <property type="project" value="InterPro"/>
</dbReference>
<dbReference type="GO" id="GO:0015851">
    <property type="term" value="P:nucleobase transport"/>
    <property type="evidence" value="ECO:0007669"/>
    <property type="project" value="UniProtKB-ARBA"/>
</dbReference>
<dbReference type="GO" id="GO:0000329">
    <property type="term" value="C:fungal-type vacuole membrane"/>
    <property type="evidence" value="ECO:0007669"/>
    <property type="project" value="TreeGrafter"/>
</dbReference>
<keyword evidence="6 10" id="KW-1133">Transmembrane helix</keyword>
<evidence type="ECO:0000256" key="7">
    <source>
        <dbReference type="ARBA" id="ARBA00023136"/>
    </source>
</evidence>
<evidence type="ECO:0000256" key="6">
    <source>
        <dbReference type="ARBA" id="ARBA00022989"/>
    </source>
</evidence>
<evidence type="ECO:0000256" key="8">
    <source>
        <dbReference type="PIRNR" id="PIRNR002744"/>
    </source>
</evidence>
<organism evidence="11 12">
    <name type="scientific">Saxophila tyrrhenica</name>
    <dbReference type="NCBI Taxonomy" id="1690608"/>
    <lineage>
        <taxon>Eukaryota</taxon>
        <taxon>Fungi</taxon>
        <taxon>Dikarya</taxon>
        <taxon>Ascomycota</taxon>
        <taxon>Pezizomycotina</taxon>
        <taxon>Dothideomycetes</taxon>
        <taxon>Dothideomycetidae</taxon>
        <taxon>Mycosphaerellales</taxon>
        <taxon>Extremaceae</taxon>
        <taxon>Saxophila</taxon>
    </lineage>
</organism>
<reference evidence="11 12" key="1">
    <citation type="submission" date="2023-08" db="EMBL/GenBank/DDBJ databases">
        <title>Black Yeasts Isolated from many extreme environments.</title>
        <authorList>
            <person name="Coleine C."/>
            <person name="Stajich J.E."/>
            <person name="Selbmann L."/>
        </authorList>
    </citation>
    <scope>NUCLEOTIDE SEQUENCE [LARGE SCALE GENOMIC DNA]</scope>
    <source>
        <strain evidence="11 12">CCFEE 5935</strain>
    </source>
</reference>
<evidence type="ECO:0000313" key="11">
    <source>
        <dbReference type="EMBL" id="KAK5165895.1"/>
    </source>
</evidence>
<dbReference type="FunFam" id="1.10.4160.10:FF:000002">
    <property type="entry name" value="Purine-cytosine permease fcyB"/>
    <property type="match status" value="1"/>
</dbReference>
<evidence type="ECO:0000313" key="12">
    <source>
        <dbReference type="Proteomes" id="UP001337655"/>
    </source>
</evidence>